<dbReference type="EMBL" id="CP003537">
    <property type="protein sequence ID" value="AGH95468.1"/>
    <property type="molecule type" value="Genomic_DNA"/>
</dbReference>
<evidence type="ECO:0000313" key="7">
    <source>
        <dbReference type="EMBL" id="AGH95468.1"/>
    </source>
</evidence>
<gene>
    <name evidence="7" type="ORF">A11Q_1252</name>
</gene>
<dbReference type="AlphaFoldDB" id="M4V8F4"/>
<evidence type="ECO:0000256" key="2">
    <source>
        <dbReference type="ARBA" id="ARBA00022692"/>
    </source>
</evidence>
<feature type="transmembrane region" description="Helical" evidence="5">
    <location>
        <begin position="149"/>
        <end position="173"/>
    </location>
</feature>
<evidence type="ECO:0000313" key="8">
    <source>
        <dbReference type="Proteomes" id="UP000012040"/>
    </source>
</evidence>
<dbReference type="InterPro" id="IPR000412">
    <property type="entry name" value="ABC_2_transport"/>
</dbReference>
<reference evidence="7 8" key="1">
    <citation type="journal article" date="2013" name="ISME J.">
        <title>By their genes ye shall know them: genomic signatures of predatory bacteria.</title>
        <authorList>
            <person name="Pasternak Z."/>
            <person name="Pietrokovski S."/>
            <person name="Rotem O."/>
            <person name="Gophna U."/>
            <person name="Lurie-Weinberger M.N."/>
            <person name="Jurkevitch E."/>
        </authorList>
    </citation>
    <scope>NUCLEOTIDE SEQUENCE [LARGE SCALE GENOMIC DNA]</scope>
    <source>
        <strain evidence="7 8">JSS</strain>
    </source>
</reference>
<organism evidence="7 8">
    <name type="scientific">Pseudobdellovibrio exovorus JSS</name>
    <dbReference type="NCBI Taxonomy" id="1184267"/>
    <lineage>
        <taxon>Bacteria</taxon>
        <taxon>Pseudomonadati</taxon>
        <taxon>Bdellovibrionota</taxon>
        <taxon>Bdellovibrionia</taxon>
        <taxon>Bdellovibrionales</taxon>
        <taxon>Pseudobdellovibrionaceae</taxon>
        <taxon>Pseudobdellovibrio</taxon>
    </lineage>
</organism>
<feature type="transmembrane region" description="Helical" evidence="5">
    <location>
        <begin position="26"/>
        <end position="49"/>
    </location>
</feature>
<keyword evidence="5" id="KW-0813">Transport</keyword>
<dbReference type="InterPro" id="IPR047817">
    <property type="entry name" value="ABC2_TM_bact-type"/>
</dbReference>
<dbReference type="GO" id="GO:0140359">
    <property type="term" value="F:ABC-type transporter activity"/>
    <property type="evidence" value="ECO:0007669"/>
    <property type="project" value="InterPro"/>
</dbReference>
<proteinExistence type="inferred from homology"/>
<evidence type="ECO:0000256" key="1">
    <source>
        <dbReference type="ARBA" id="ARBA00004141"/>
    </source>
</evidence>
<keyword evidence="5" id="KW-1003">Cell membrane</keyword>
<dbReference type="Pfam" id="PF01061">
    <property type="entry name" value="ABC2_membrane"/>
    <property type="match status" value="1"/>
</dbReference>
<dbReference type="HOGENOM" id="CLU_039483_3_0_7"/>
<dbReference type="InterPro" id="IPR052522">
    <property type="entry name" value="ABC-2_transport_permease"/>
</dbReference>
<feature type="transmembrane region" description="Helical" evidence="5">
    <location>
        <begin position="238"/>
        <end position="257"/>
    </location>
</feature>
<evidence type="ECO:0000259" key="6">
    <source>
        <dbReference type="PROSITE" id="PS51012"/>
    </source>
</evidence>
<dbReference type="InterPro" id="IPR013525">
    <property type="entry name" value="ABC2_TM"/>
</dbReference>
<keyword evidence="8" id="KW-1185">Reference proteome</keyword>
<evidence type="ECO:0000256" key="4">
    <source>
        <dbReference type="ARBA" id="ARBA00023136"/>
    </source>
</evidence>
<comment type="subcellular location">
    <subcellularLocation>
        <location evidence="5">Cell membrane</location>
        <topology evidence="5">Multi-pass membrane protein</topology>
    </subcellularLocation>
    <subcellularLocation>
        <location evidence="1">Membrane</location>
        <topology evidence="1">Multi-pass membrane protein</topology>
    </subcellularLocation>
</comment>
<sequence>MGGTMSTSMIIFYTLVRREVKRFFKVVIQTVVSPIVSSFLYLLVFGVSLGSNVQLASGIDYLSFLIPGLMVMGLINNAFQNSSSSVVTSKFSGDLEDIRVAPIPNSYIIWAMGLGGVFRGTLVALIIGAVGILFHYMQLHTWLHVEHPFWLIYFFLVGGFIFSFIGIFIAVLANSFDQLSAFSTFILLPLTYLGGVFISIQTLHPIWQAVSKMNPLFYLINGFRYAIIGQADVSLESAVAITFVGVLVTFVMAQFSLRRGSFARW</sequence>
<keyword evidence="4 5" id="KW-0472">Membrane</keyword>
<dbReference type="eggNOG" id="COG0842">
    <property type="taxonomic scope" value="Bacteria"/>
</dbReference>
<feature type="transmembrane region" description="Helical" evidence="5">
    <location>
        <begin position="107"/>
        <end position="137"/>
    </location>
</feature>
<feature type="transmembrane region" description="Helical" evidence="5">
    <location>
        <begin position="185"/>
        <end position="207"/>
    </location>
</feature>
<protein>
    <recommendedName>
        <fullName evidence="5">Transport permease protein</fullName>
    </recommendedName>
</protein>
<feature type="transmembrane region" description="Helical" evidence="5">
    <location>
        <begin position="61"/>
        <end position="79"/>
    </location>
</feature>
<evidence type="ECO:0000256" key="5">
    <source>
        <dbReference type="RuleBase" id="RU361157"/>
    </source>
</evidence>
<evidence type="ECO:0000256" key="3">
    <source>
        <dbReference type="ARBA" id="ARBA00022989"/>
    </source>
</evidence>
<dbReference type="PIRSF" id="PIRSF006648">
    <property type="entry name" value="DrrB"/>
    <property type="match status" value="1"/>
</dbReference>
<dbReference type="PROSITE" id="PS51012">
    <property type="entry name" value="ABC_TM2"/>
    <property type="match status" value="1"/>
</dbReference>
<keyword evidence="3 5" id="KW-1133">Transmembrane helix</keyword>
<dbReference type="PATRIC" id="fig|1184267.3.peg.1269"/>
<dbReference type="KEGG" id="bex:A11Q_1252"/>
<dbReference type="PANTHER" id="PTHR43332:SF2">
    <property type="entry name" value="INNER MEMBRANE TRANSPORT PERMEASE YADH"/>
    <property type="match status" value="1"/>
</dbReference>
<dbReference type="STRING" id="1184267.A11Q_1252"/>
<accession>M4V8F4</accession>
<dbReference type="PANTHER" id="PTHR43332">
    <property type="entry name" value="INNER MEMBRANE TRANSPORT PERMEASE YADH-RELATED"/>
    <property type="match status" value="1"/>
</dbReference>
<keyword evidence="2 5" id="KW-0812">Transmembrane</keyword>
<feature type="domain" description="ABC transmembrane type-2" evidence="6">
    <location>
        <begin position="25"/>
        <end position="260"/>
    </location>
</feature>
<dbReference type="Proteomes" id="UP000012040">
    <property type="component" value="Chromosome"/>
</dbReference>
<comment type="similarity">
    <text evidence="5">Belongs to the ABC-2 integral membrane protein family.</text>
</comment>
<name>M4V8F4_9BACT</name>
<dbReference type="GO" id="GO:0043190">
    <property type="term" value="C:ATP-binding cassette (ABC) transporter complex"/>
    <property type="evidence" value="ECO:0007669"/>
    <property type="project" value="InterPro"/>
</dbReference>